<feature type="coiled-coil region" evidence="3">
    <location>
        <begin position="460"/>
        <end position="520"/>
    </location>
</feature>
<dbReference type="SUPFAM" id="SSF111369">
    <property type="entry name" value="HlyD-like secretion proteins"/>
    <property type="match status" value="1"/>
</dbReference>
<evidence type="ECO:0008006" key="6">
    <source>
        <dbReference type="Google" id="ProtNLM"/>
    </source>
</evidence>
<dbReference type="Proteomes" id="UP001501671">
    <property type="component" value="Unassembled WGS sequence"/>
</dbReference>
<sequence>MNAPGHPPQFVPDALALVRELQALRRSSPSAPGYWDQMAAGLRFLCRAQSAWIVQRAEGVAGGGWRISGRAAEADQASFDAAWGRELEALAPRAADKGFAVNPGTTPDGLGVFRVAIRLEFATESLALLEIPQRERASLNELVLRARLVADLPGAVPAQPAAEPAALPVPMPAAGGGSAPPRLPVVAGAPFAAEPPSSSLAPAAQLALSDLLDLAAQAMREPRLGAATLTLVNGLAALAGAAQVAFGWSDHGYVHAATISHLDQFNAGSELVEMVESALDESLEHDAPLRNPAPVGAPVHPALDRLRDALGFTGVCSLSLRRGLEPAPAALLVAHADGRTLDDASLAHVRTMFDLALPWLIGLREREKWWGARLRDWAALRLSALLGPQHVWLKTAGVAFGLFALYATFATWDYRVNGNGQLTTDSTRLVSASFDGRVDTALVSSGDMVHRGDVLGVLDTRELRQQETDARAEIRRYAAEADKARATAAWAEVEIASARQEQAQARLARVLDMIDQASARAPFDGVVVEGERKDLLGAPVRKGDKLFKLARIEGLYVVTTVPERDIPLIAPNATGELALVSRPDVKIPLRVSAVIPVAQTKGQEGNQFMIRAELLQAPESWWRPGMSGAVRIDAGRRNVAWILTHRLIDRLRMLLWW</sequence>
<comment type="subcellular location">
    <subcellularLocation>
        <location evidence="1">Cell envelope</location>
    </subcellularLocation>
</comment>
<evidence type="ECO:0000256" key="3">
    <source>
        <dbReference type="SAM" id="Coils"/>
    </source>
</evidence>
<comment type="caution">
    <text evidence="4">The sequence shown here is derived from an EMBL/GenBank/DDBJ whole genome shotgun (WGS) entry which is preliminary data.</text>
</comment>
<evidence type="ECO:0000256" key="1">
    <source>
        <dbReference type="ARBA" id="ARBA00004196"/>
    </source>
</evidence>
<gene>
    <name evidence="4" type="ORF">GCM10023144_23060</name>
</gene>
<proteinExistence type="predicted"/>
<reference evidence="5" key="1">
    <citation type="journal article" date="2019" name="Int. J. Syst. Evol. Microbiol.">
        <title>The Global Catalogue of Microorganisms (GCM) 10K type strain sequencing project: providing services to taxonomists for standard genome sequencing and annotation.</title>
        <authorList>
            <consortium name="The Broad Institute Genomics Platform"/>
            <consortium name="The Broad Institute Genome Sequencing Center for Infectious Disease"/>
            <person name="Wu L."/>
            <person name="Ma J."/>
        </authorList>
    </citation>
    <scope>NUCLEOTIDE SEQUENCE [LARGE SCALE GENOMIC DNA]</scope>
    <source>
        <strain evidence="5">JCM 17666</strain>
    </source>
</reference>
<dbReference type="RefSeq" id="WP_345249479.1">
    <property type="nucleotide sequence ID" value="NZ_BAABFO010000009.1"/>
</dbReference>
<keyword evidence="5" id="KW-1185">Reference proteome</keyword>
<dbReference type="Gene3D" id="2.40.50.100">
    <property type="match status" value="1"/>
</dbReference>
<dbReference type="Gene3D" id="1.10.287.470">
    <property type="entry name" value="Helix hairpin bin"/>
    <property type="match status" value="1"/>
</dbReference>
<dbReference type="InterPro" id="IPR050465">
    <property type="entry name" value="UPF0194_transport"/>
</dbReference>
<evidence type="ECO:0000313" key="5">
    <source>
        <dbReference type="Proteomes" id="UP001501671"/>
    </source>
</evidence>
<dbReference type="EMBL" id="BAABFO010000009">
    <property type="protein sequence ID" value="GAA4332705.1"/>
    <property type="molecule type" value="Genomic_DNA"/>
</dbReference>
<dbReference type="PANTHER" id="PTHR32347:SF23">
    <property type="entry name" value="BLL5650 PROTEIN"/>
    <property type="match status" value="1"/>
</dbReference>
<organism evidence="4 5">
    <name type="scientific">Pigmentiphaga soli</name>
    <dbReference type="NCBI Taxonomy" id="1007095"/>
    <lineage>
        <taxon>Bacteria</taxon>
        <taxon>Pseudomonadati</taxon>
        <taxon>Pseudomonadota</taxon>
        <taxon>Betaproteobacteria</taxon>
        <taxon>Burkholderiales</taxon>
        <taxon>Alcaligenaceae</taxon>
        <taxon>Pigmentiphaga</taxon>
    </lineage>
</organism>
<protein>
    <recommendedName>
        <fullName evidence="6">HlyD family efflux transporter periplasmic adaptor subunit</fullName>
    </recommendedName>
</protein>
<evidence type="ECO:0000256" key="2">
    <source>
        <dbReference type="ARBA" id="ARBA00023054"/>
    </source>
</evidence>
<evidence type="ECO:0000313" key="4">
    <source>
        <dbReference type="EMBL" id="GAA4332705.1"/>
    </source>
</evidence>
<keyword evidence="2 3" id="KW-0175">Coiled coil</keyword>
<accession>A0ABP8H0M7</accession>
<name>A0ABP8H0M7_9BURK</name>
<dbReference type="Gene3D" id="2.40.30.170">
    <property type="match status" value="1"/>
</dbReference>
<dbReference type="PANTHER" id="PTHR32347">
    <property type="entry name" value="EFFLUX SYSTEM COMPONENT YKNX-RELATED"/>
    <property type="match status" value="1"/>
</dbReference>